<keyword evidence="11" id="KW-1185">Reference proteome</keyword>
<dbReference type="GO" id="GO:0004354">
    <property type="term" value="F:glutamate dehydrogenase (NADP+) activity"/>
    <property type="evidence" value="ECO:0007669"/>
    <property type="project" value="TreeGrafter"/>
</dbReference>
<dbReference type="CDD" id="cd05313">
    <property type="entry name" value="NAD_bind_2_Glu_DH"/>
    <property type="match status" value="1"/>
</dbReference>
<evidence type="ECO:0000313" key="10">
    <source>
        <dbReference type="EMBL" id="SMO47323.1"/>
    </source>
</evidence>
<evidence type="ECO:0000256" key="6">
    <source>
        <dbReference type="PIRSR" id="PIRSR000185-2"/>
    </source>
</evidence>
<comment type="subunit">
    <text evidence="2">Homohexamer.</text>
</comment>
<dbReference type="PRINTS" id="PR00082">
    <property type="entry name" value="GLFDHDRGNASE"/>
</dbReference>
<evidence type="ECO:0000256" key="8">
    <source>
        <dbReference type="RuleBase" id="RU004417"/>
    </source>
</evidence>
<dbReference type="InterPro" id="IPR033922">
    <property type="entry name" value="NAD_bind_Glu_DH"/>
</dbReference>
<protein>
    <recommendedName>
        <fullName evidence="4">Glutamate dehydrogenase</fullName>
    </recommendedName>
</protein>
<dbReference type="InterPro" id="IPR014362">
    <property type="entry name" value="Glu_DH"/>
</dbReference>
<dbReference type="GO" id="GO:0000166">
    <property type="term" value="F:nucleotide binding"/>
    <property type="evidence" value="ECO:0007669"/>
    <property type="project" value="UniProtKB-KW"/>
</dbReference>
<dbReference type="SMART" id="SM00839">
    <property type="entry name" value="ELFV_dehydrog"/>
    <property type="match status" value="1"/>
</dbReference>
<dbReference type="NCBIfam" id="NF006929">
    <property type="entry name" value="PRK09414.1"/>
    <property type="match status" value="1"/>
</dbReference>
<feature type="site" description="Important for catalysis" evidence="7">
    <location>
        <position position="167"/>
    </location>
</feature>
<dbReference type="InterPro" id="IPR006097">
    <property type="entry name" value="Glu/Leu/Phe/Val/Trp_DH_dimer"/>
</dbReference>
<dbReference type="PIRSF" id="PIRSF000185">
    <property type="entry name" value="Glu_DH"/>
    <property type="match status" value="1"/>
</dbReference>
<dbReference type="GO" id="GO:0005829">
    <property type="term" value="C:cytosol"/>
    <property type="evidence" value="ECO:0007669"/>
    <property type="project" value="TreeGrafter"/>
</dbReference>
<feature type="binding site" evidence="6">
    <location>
        <position position="115"/>
    </location>
    <ligand>
        <name>substrate</name>
    </ligand>
</feature>
<dbReference type="PANTHER" id="PTHR43571:SF1">
    <property type="entry name" value="NADP-SPECIFIC GLUTAMATE DEHYDROGENASE 1-RELATED"/>
    <property type="match status" value="1"/>
</dbReference>
<dbReference type="InterPro" id="IPR033524">
    <property type="entry name" value="Glu/Leu/Phe/Val_DH_AS"/>
</dbReference>
<evidence type="ECO:0000256" key="4">
    <source>
        <dbReference type="PIRNR" id="PIRNR000185"/>
    </source>
</evidence>
<evidence type="ECO:0000256" key="3">
    <source>
        <dbReference type="ARBA" id="ARBA00023002"/>
    </source>
</evidence>
<dbReference type="AlphaFoldDB" id="A0A521BJR1"/>
<comment type="similarity">
    <text evidence="1 4 8">Belongs to the Glu/Leu/Phe/Val dehydrogenases family.</text>
</comment>
<dbReference type="GO" id="GO:0006537">
    <property type="term" value="P:glutamate biosynthetic process"/>
    <property type="evidence" value="ECO:0007669"/>
    <property type="project" value="TreeGrafter"/>
</dbReference>
<keyword evidence="6" id="KW-0520">NAD</keyword>
<dbReference type="InterPro" id="IPR036291">
    <property type="entry name" value="NAD(P)-bd_dom_sf"/>
</dbReference>
<dbReference type="InterPro" id="IPR050724">
    <property type="entry name" value="Glu_Leu_Phe_Val_DH"/>
</dbReference>
<feature type="binding site" evidence="6">
    <location>
        <position position="379"/>
    </location>
    <ligand>
        <name>substrate</name>
    </ligand>
</feature>
<dbReference type="PANTHER" id="PTHR43571">
    <property type="entry name" value="NADP-SPECIFIC GLUTAMATE DEHYDROGENASE 1-RELATED"/>
    <property type="match status" value="1"/>
</dbReference>
<proteinExistence type="inferred from homology"/>
<feature type="binding site" evidence="6">
    <location>
        <position position="210"/>
    </location>
    <ligand>
        <name>NAD(+)</name>
        <dbReference type="ChEBI" id="CHEBI:57540"/>
    </ligand>
</feature>
<reference evidence="10 11" key="1">
    <citation type="submission" date="2017-05" db="EMBL/GenBank/DDBJ databases">
        <authorList>
            <person name="Varghese N."/>
            <person name="Submissions S."/>
        </authorList>
    </citation>
    <scope>NUCLEOTIDE SEQUENCE [LARGE SCALE GENOMIC DNA]</scope>
    <source>
        <strain evidence="10 11">DSM 21985</strain>
    </source>
</reference>
<dbReference type="InterPro" id="IPR006096">
    <property type="entry name" value="Glu/Leu/Phe/Val/Trp_DH_C"/>
</dbReference>
<organism evidence="10 11">
    <name type="scientific">Gracilimonas mengyeensis</name>
    <dbReference type="NCBI Taxonomy" id="1302730"/>
    <lineage>
        <taxon>Bacteria</taxon>
        <taxon>Pseudomonadati</taxon>
        <taxon>Balneolota</taxon>
        <taxon>Balneolia</taxon>
        <taxon>Balneolales</taxon>
        <taxon>Balneolaceae</taxon>
        <taxon>Gracilimonas</taxon>
    </lineage>
</organism>
<keyword evidence="3 4" id="KW-0560">Oxidoreductase</keyword>
<name>A0A521BJR1_9BACT</name>
<evidence type="ECO:0000256" key="7">
    <source>
        <dbReference type="PIRSR" id="PIRSR000185-3"/>
    </source>
</evidence>
<feature type="binding site" evidence="6">
    <location>
        <position position="166"/>
    </location>
    <ligand>
        <name>substrate</name>
    </ligand>
</feature>
<dbReference type="Pfam" id="PF02812">
    <property type="entry name" value="ELFV_dehydrog_N"/>
    <property type="match status" value="1"/>
</dbReference>
<dbReference type="PROSITE" id="PS00074">
    <property type="entry name" value="GLFV_DEHYDROGENASE"/>
    <property type="match status" value="1"/>
</dbReference>
<dbReference type="Gene3D" id="3.40.50.10860">
    <property type="entry name" value="Leucine Dehydrogenase, chain A, domain 1"/>
    <property type="match status" value="1"/>
</dbReference>
<evidence type="ECO:0000256" key="1">
    <source>
        <dbReference type="ARBA" id="ARBA00006382"/>
    </source>
</evidence>
<evidence type="ECO:0000256" key="5">
    <source>
        <dbReference type="PIRSR" id="PIRSR000185-1"/>
    </source>
</evidence>
<accession>A0A521BJR1</accession>
<evidence type="ECO:0000313" key="11">
    <source>
        <dbReference type="Proteomes" id="UP000317557"/>
    </source>
</evidence>
<dbReference type="FunFam" id="3.40.50.720:FF:000030">
    <property type="entry name" value="Glutamate dehydrogenase"/>
    <property type="match status" value="1"/>
</dbReference>
<evidence type="ECO:0000259" key="9">
    <source>
        <dbReference type="SMART" id="SM00839"/>
    </source>
</evidence>
<dbReference type="Gene3D" id="3.40.50.720">
    <property type="entry name" value="NAD(P)-binding Rossmann-like Domain"/>
    <property type="match status" value="1"/>
</dbReference>
<feature type="domain" description="Glutamate/phenylalanine/leucine/valine/L-tryptophan dehydrogenase C-terminal" evidence="9">
    <location>
        <begin position="203"/>
        <end position="445"/>
    </location>
</feature>
<keyword evidence="6" id="KW-0547">Nucleotide-binding</keyword>
<dbReference type="InterPro" id="IPR046346">
    <property type="entry name" value="Aminoacid_DH-like_N_sf"/>
</dbReference>
<dbReference type="Proteomes" id="UP000317557">
    <property type="component" value="Unassembled WGS sequence"/>
</dbReference>
<dbReference type="FunFam" id="1.10.285.10:FF:000001">
    <property type="entry name" value="Glutamate dehydrogenase"/>
    <property type="match status" value="1"/>
</dbReference>
<sequence>MYDKDQLLKTIEKRNPHQKEFIQAVSEVYSDVIPFINNSDGNKYQASSILERLAEPDRIIRFRVTWEDDEGNVQVNRAWRVQFNNSTGPYKGGMRFHPSVNESVLKFLGFEQCFKNALTDLPMGGAKGGSDFDPKGKSDQEVFRFCSNLMQELHRYIGVDTDVPAGDIGVGVREIGYLFGQYKKVTNRFTGTLTGKGISFGGSLIRTEATGYGLIYFVDQMLQKADDGLEDKEILISGSGNVAIYACEKALEQGAKVISMSDSDGTVIDKDGIDEDKLAYIKDLKEVRRGRISEYADEFNCEYLEGEKPWGVEADIALPCATENEIGKSDAESLIDNGISLVAEGANMPCTNEASELFRNSEILYAPGKASNAGGVAVSGLEIAQNNIRINWSAGEVNDRLQDIMSNIHDRCYEHGKKDGEATDYVKGANIAGFKKVADSMHAFGPL</sequence>
<dbReference type="FunFam" id="3.40.50.10860:FF:000002">
    <property type="entry name" value="Glutamate dehydrogenase"/>
    <property type="match status" value="1"/>
</dbReference>
<dbReference type="SUPFAM" id="SSF53223">
    <property type="entry name" value="Aminoacid dehydrogenase-like, N-terminal domain"/>
    <property type="match status" value="1"/>
</dbReference>
<dbReference type="RefSeq" id="WP_142453337.1">
    <property type="nucleotide sequence ID" value="NZ_FXTP01000002.1"/>
</dbReference>
<dbReference type="InterPro" id="IPR006095">
    <property type="entry name" value="Glu/Leu/Phe/Val/Trp_DH"/>
</dbReference>
<dbReference type="Gene3D" id="1.10.285.10">
    <property type="entry name" value="Glutamate Dehydrogenase, chain A, domain 3"/>
    <property type="match status" value="2"/>
</dbReference>
<evidence type="ECO:0000256" key="2">
    <source>
        <dbReference type="ARBA" id="ARBA00011643"/>
    </source>
</evidence>
<feature type="binding site" evidence="6">
    <location>
        <position position="241"/>
    </location>
    <ligand>
        <name>NAD(+)</name>
        <dbReference type="ChEBI" id="CHEBI:57540"/>
    </ligand>
</feature>
<dbReference type="SUPFAM" id="SSF51735">
    <property type="entry name" value="NAD(P)-binding Rossmann-fold domains"/>
    <property type="match status" value="1"/>
</dbReference>
<feature type="active site" description="Proton donor" evidence="5">
    <location>
        <position position="127"/>
    </location>
</feature>
<dbReference type="EMBL" id="FXTP01000002">
    <property type="protein sequence ID" value="SMO47323.1"/>
    <property type="molecule type" value="Genomic_DNA"/>
</dbReference>
<feature type="binding site" evidence="6">
    <location>
        <position position="91"/>
    </location>
    <ligand>
        <name>substrate</name>
    </ligand>
</feature>
<gene>
    <name evidence="10" type="ORF">SAMN06265219_102337</name>
</gene>
<dbReference type="OrthoDB" id="9803297at2"/>
<dbReference type="Pfam" id="PF00208">
    <property type="entry name" value="ELFV_dehydrog"/>
    <property type="match status" value="1"/>
</dbReference>
<feature type="binding site" evidence="6">
    <location>
        <position position="112"/>
    </location>
    <ligand>
        <name>substrate</name>
    </ligand>
</feature>